<comment type="subunit">
    <text evidence="12">Oligomer of 12 subunits arranged in the form of two hexagons.</text>
</comment>
<feature type="binding site" evidence="8">
    <location>
        <position position="164"/>
    </location>
    <ligand>
        <name>Mg(2+)</name>
        <dbReference type="ChEBI" id="CHEBI:18420"/>
        <label>1</label>
    </ligand>
</feature>
<evidence type="ECO:0000256" key="1">
    <source>
        <dbReference type="ARBA" id="ARBA00009897"/>
    </source>
</evidence>
<dbReference type="InterPro" id="IPR027303">
    <property type="entry name" value="Gln_synth_gly_rich_site"/>
</dbReference>
<sequence length="501" mass="55621">MRQVALAEYLRRHHPNSRDHNSIKSVSSHPEDTMSKSVQLIKDHDVKWIDLRFTDTKGKQQHVTMPARDALEDDFFEVGKMFDGSSIAGWKGIEASDMILLPDDETALLDPFTEEPTLVLVCDVIEPSTMQGYDRDPRAIAHRAEEYLKSTGIGDTVFVGPEPEFFIFDEVKFKSDISGSMFKIFSEQASWMTDGDVDGGNKGHRPGVKGGYFPLPPVDHDHEIRTAMCNALEEMGQTVEVHHHEVATAGQNEIGVKFNTLVKKADEVQTLKYCVHNVADAYGRTATFMPKPLYGDNGSGMHVHMSISKDGKNTFAGEGYAGLSDTALYFIGGVIKHGKALNGFTNPSTNSYKRLVPGFEAPVMLAYSARNRSASIRIPYVNSPRGRRIEARFPDPAANPYLAFAALLMAGLDGIQNKIHPGDAADKNLYDLPPEEAKEIPQVCGSLKEALEELDKGRAFLTKGGVFSDDFIDAYIELKSDEEIKVRTFVHPLEYELYYSC</sequence>
<comment type="similarity">
    <text evidence="1 10 11">Belongs to the glutamine synthetase family.</text>
</comment>
<feature type="binding site" evidence="6">
    <location>
        <position position="392"/>
    </location>
    <ligand>
        <name>L-glutamate</name>
        <dbReference type="ChEBI" id="CHEBI:29985"/>
    </ligand>
</feature>
<comment type="catalytic activity">
    <reaction evidence="5 13">
        <text>L-glutamate + NH4(+) + ATP = L-glutamine + ADP + phosphate + H(+)</text>
        <dbReference type="Rhea" id="RHEA:16169"/>
        <dbReference type="ChEBI" id="CHEBI:15378"/>
        <dbReference type="ChEBI" id="CHEBI:28938"/>
        <dbReference type="ChEBI" id="CHEBI:29985"/>
        <dbReference type="ChEBI" id="CHEBI:30616"/>
        <dbReference type="ChEBI" id="CHEBI:43474"/>
        <dbReference type="ChEBI" id="CHEBI:58359"/>
        <dbReference type="ChEBI" id="CHEBI:456216"/>
        <dbReference type="EC" id="6.3.1.2"/>
    </reaction>
</comment>
<keyword evidence="7 13" id="KW-0547">Nucleotide-binding</keyword>
<organism evidence="16 17">
    <name type="scientific">Pseudomonas syringae pv. aceris</name>
    <dbReference type="NCBI Taxonomy" id="199198"/>
    <lineage>
        <taxon>Bacteria</taxon>
        <taxon>Pseudomonadati</taxon>
        <taxon>Pseudomonadota</taxon>
        <taxon>Gammaproteobacteria</taxon>
        <taxon>Pseudomonadales</taxon>
        <taxon>Pseudomonadaceae</taxon>
        <taxon>Pseudomonas</taxon>
        <taxon>Pseudomonas syringae</taxon>
    </lineage>
</organism>
<dbReference type="GO" id="GO:0046872">
    <property type="term" value="F:metal ion binding"/>
    <property type="evidence" value="ECO:0007669"/>
    <property type="project" value="UniProtKB-KW"/>
</dbReference>
<evidence type="ECO:0000256" key="10">
    <source>
        <dbReference type="PROSITE-ProRule" id="PRU01330"/>
    </source>
</evidence>
<feature type="binding site" evidence="6">
    <location>
        <position position="354"/>
    </location>
    <ligand>
        <name>L-glutamate</name>
        <dbReference type="ChEBI" id="CHEBI:29985"/>
    </ligand>
</feature>
<dbReference type="EMBL" id="LJPM01000482">
    <property type="protein sequence ID" value="KPW13255.1"/>
    <property type="molecule type" value="Genomic_DNA"/>
</dbReference>
<dbReference type="SUPFAM" id="SSF55931">
    <property type="entry name" value="Glutamine synthetase/guanido kinase"/>
    <property type="match status" value="1"/>
</dbReference>
<keyword evidence="8" id="KW-0460">Magnesium</keyword>
<keyword evidence="7 13" id="KW-0067">ATP-binding</keyword>
<gene>
    <name evidence="16" type="ORF">ALO91_04864</name>
</gene>
<feature type="binding site" evidence="8">
    <location>
        <position position="253"/>
    </location>
    <ligand>
        <name>Mg(2+)</name>
        <dbReference type="ChEBI" id="CHEBI:18420"/>
        <label>1</label>
    </ligand>
</feature>
<dbReference type="InterPro" id="IPR036651">
    <property type="entry name" value="Gln_synt_N_sf"/>
</dbReference>
<feature type="binding site" evidence="8">
    <location>
        <position position="245"/>
    </location>
    <ligand>
        <name>Mg(2+)</name>
        <dbReference type="ChEBI" id="CHEBI:18420"/>
        <label>1</label>
    </ligand>
</feature>
<dbReference type="EC" id="6.3.1.2" evidence="2 13"/>
<dbReference type="PROSITE" id="PS00181">
    <property type="entry name" value="GLNA_ATP"/>
    <property type="match status" value="1"/>
</dbReference>
<dbReference type="SUPFAM" id="SSF54368">
    <property type="entry name" value="Glutamine synthetase, N-terminal domain"/>
    <property type="match status" value="1"/>
</dbReference>
<feature type="domain" description="GS beta-grasp" evidence="14">
    <location>
        <begin position="44"/>
        <end position="129"/>
    </location>
</feature>
<feature type="modified residue" description="O-AMP-tyrosine" evidence="9">
    <location>
        <position position="430"/>
    </location>
</feature>
<dbReference type="FunFam" id="3.30.590.10:FF:000001">
    <property type="entry name" value="Glutamine synthetase"/>
    <property type="match status" value="1"/>
</dbReference>
<dbReference type="Proteomes" id="UP000050297">
    <property type="component" value="Unassembled WGS sequence"/>
</dbReference>
<evidence type="ECO:0000259" key="14">
    <source>
        <dbReference type="PROSITE" id="PS51986"/>
    </source>
</evidence>
<dbReference type="GO" id="GO:0006542">
    <property type="term" value="P:glutamine biosynthetic process"/>
    <property type="evidence" value="ECO:0007669"/>
    <property type="project" value="InterPro"/>
</dbReference>
<feature type="binding site" evidence="8">
    <location>
        <position position="162"/>
    </location>
    <ligand>
        <name>Mg(2+)</name>
        <dbReference type="ChEBI" id="CHEBI:18420"/>
        <label>1</label>
    </ligand>
</feature>
<feature type="binding site" evidence="6">
    <location>
        <begin position="297"/>
        <end position="298"/>
    </location>
    <ligand>
        <name>L-glutamate</name>
        <dbReference type="ChEBI" id="CHEBI:29985"/>
    </ligand>
</feature>
<dbReference type="PROSITE" id="PS51986">
    <property type="entry name" value="GS_BETA_GRASP"/>
    <property type="match status" value="1"/>
</dbReference>
<protein>
    <recommendedName>
        <fullName evidence="3 13">Glutamine synthetase</fullName>
        <ecNumber evidence="2 13">6.3.1.2</ecNumber>
    </recommendedName>
</protein>
<feature type="binding site" evidence="6">
    <location>
        <position position="372"/>
    </location>
    <ligand>
        <name>L-glutamate</name>
        <dbReference type="ChEBI" id="CHEBI:29985"/>
    </ligand>
</feature>
<keyword evidence="8" id="KW-0479">Metal-binding</keyword>
<dbReference type="PROSITE" id="PS00182">
    <property type="entry name" value="GLNA_ADENYLATION"/>
    <property type="match status" value="1"/>
</dbReference>
<dbReference type="Pfam" id="PF03951">
    <property type="entry name" value="Gln-synt_N"/>
    <property type="match status" value="1"/>
</dbReference>
<dbReference type="InterPro" id="IPR008146">
    <property type="entry name" value="Gln_synth_cat_dom"/>
</dbReference>
<name>A0A0P9GSE5_PSESX</name>
<evidence type="ECO:0000256" key="8">
    <source>
        <dbReference type="PIRSR" id="PIRSR604809-3"/>
    </source>
</evidence>
<dbReference type="InterPro" id="IPR008147">
    <property type="entry name" value="Gln_synt_N"/>
</dbReference>
<dbReference type="PANTHER" id="PTHR43407:SF2">
    <property type="entry name" value="GLUTAMINE SYNTHETASE"/>
    <property type="match status" value="1"/>
</dbReference>
<evidence type="ECO:0000256" key="9">
    <source>
        <dbReference type="PIRSR" id="PIRSR604809-50"/>
    </source>
</evidence>
<evidence type="ECO:0000256" key="12">
    <source>
        <dbReference type="RuleBase" id="RU000387"/>
    </source>
</evidence>
<dbReference type="InterPro" id="IPR004809">
    <property type="entry name" value="Gln_synth_I"/>
</dbReference>
<feature type="domain" description="GS catalytic" evidence="15">
    <location>
        <begin position="137"/>
        <end position="501"/>
    </location>
</feature>
<evidence type="ECO:0000256" key="5">
    <source>
        <dbReference type="ARBA" id="ARBA00049436"/>
    </source>
</evidence>
<dbReference type="GO" id="GO:0019740">
    <property type="term" value="P:nitrogen utilization"/>
    <property type="evidence" value="ECO:0007669"/>
    <property type="project" value="TreeGrafter"/>
</dbReference>
<evidence type="ECO:0000256" key="4">
    <source>
        <dbReference type="ARBA" id="ARBA00022553"/>
    </source>
</evidence>
<comment type="cofactor">
    <cofactor evidence="8">
        <name>Mg(2+)</name>
        <dbReference type="ChEBI" id="CHEBI:18420"/>
    </cofactor>
    <text evidence="8">Binds 2 Mg(2+) ions per subunit.</text>
</comment>
<dbReference type="SMART" id="SM01230">
    <property type="entry name" value="Gln-synt_C"/>
    <property type="match status" value="1"/>
</dbReference>
<feature type="binding site" evidence="7">
    <location>
        <begin position="304"/>
        <end position="306"/>
    </location>
    <ligand>
        <name>ATP</name>
        <dbReference type="ChEBI" id="CHEBI:30616"/>
    </ligand>
</feature>
<dbReference type="PROSITE" id="PS00180">
    <property type="entry name" value="GLNA_1"/>
    <property type="match status" value="1"/>
</dbReference>
<accession>A0A0P9GSE5</accession>
<dbReference type="FunFam" id="3.10.20.70:FF:000001">
    <property type="entry name" value="Glutamine synthetase"/>
    <property type="match status" value="1"/>
</dbReference>
<dbReference type="InterPro" id="IPR001637">
    <property type="entry name" value="Gln_synth_I_adenylation_site"/>
</dbReference>
<proteinExistence type="inferred from homology"/>
<dbReference type="Gene3D" id="3.30.590.10">
    <property type="entry name" value="Glutamine synthetase/guanido kinase, catalytic domain"/>
    <property type="match status" value="1"/>
</dbReference>
<dbReference type="AlphaFoldDB" id="A0A0P9GSE5"/>
<evidence type="ECO:0000313" key="16">
    <source>
        <dbReference type="EMBL" id="KPW13255.1"/>
    </source>
</evidence>
<evidence type="ECO:0000256" key="13">
    <source>
        <dbReference type="RuleBase" id="RU004356"/>
    </source>
</evidence>
<comment type="caution">
    <text evidence="16">The sequence shown here is derived from an EMBL/GenBank/DDBJ whole genome shotgun (WGS) entry which is preliminary data.</text>
</comment>
<dbReference type="GO" id="GO:0005737">
    <property type="term" value="C:cytoplasm"/>
    <property type="evidence" value="ECO:0007669"/>
    <property type="project" value="UniProtKB-SubCell"/>
</dbReference>
<dbReference type="PATRIC" id="fig|199198.5.peg.2148"/>
<evidence type="ECO:0000256" key="2">
    <source>
        <dbReference type="ARBA" id="ARBA00012937"/>
    </source>
</evidence>
<dbReference type="NCBIfam" id="TIGR00653">
    <property type="entry name" value="GlnA"/>
    <property type="match status" value="1"/>
</dbReference>
<dbReference type="PANTHER" id="PTHR43407">
    <property type="entry name" value="GLUTAMINE SYNTHETASE"/>
    <property type="match status" value="1"/>
</dbReference>
<evidence type="ECO:0000256" key="3">
    <source>
        <dbReference type="ARBA" id="ARBA00021364"/>
    </source>
</evidence>
<keyword evidence="12" id="KW-0963">Cytoplasm</keyword>
<evidence type="ECO:0000256" key="11">
    <source>
        <dbReference type="RuleBase" id="RU000384"/>
    </source>
</evidence>
<feature type="binding site" evidence="8">
    <location>
        <position position="302"/>
    </location>
    <ligand>
        <name>Mg(2+)</name>
        <dbReference type="ChEBI" id="CHEBI:18420"/>
        <label>1</label>
    </ligand>
</feature>
<dbReference type="NCBIfam" id="NF007006">
    <property type="entry name" value="PRK09469.1"/>
    <property type="match status" value="1"/>
</dbReference>
<dbReference type="GO" id="GO:0016020">
    <property type="term" value="C:membrane"/>
    <property type="evidence" value="ECO:0007669"/>
    <property type="project" value="TreeGrafter"/>
</dbReference>
<keyword evidence="4 9" id="KW-0597">Phosphoprotein</keyword>
<feature type="binding site" evidence="6">
    <location>
        <position position="360"/>
    </location>
    <ligand>
        <name>L-glutamate</name>
        <dbReference type="ChEBI" id="CHEBI:29985"/>
    </ligand>
</feature>
<dbReference type="Gene3D" id="3.10.20.70">
    <property type="entry name" value="Glutamine synthetase, N-terminal domain"/>
    <property type="match status" value="1"/>
</dbReference>
<feature type="binding site" evidence="7">
    <location>
        <position position="372"/>
    </location>
    <ligand>
        <name>ATP</name>
        <dbReference type="ChEBI" id="CHEBI:30616"/>
    </ligand>
</feature>
<comment type="subcellular location">
    <subcellularLocation>
        <location evidence="12">Cytoplasm</location>
    </subcellularLocation>
</comment>
<reference evidence="16 17" key="1">
    <citation type="submission" date="2015-09" db="EMBL/GenBank/DDBJ databases">
        <title>Genome announcement of multiple Pseudomonas syringae strains.</title>
        <authorList>
            <person name="Thakur S."/>
            <person name="Wang P.W."/>
            <person name="Gong Y."/>
            <person name="Weir B.S."/>
            <person name="Guttman D.S."/>
        </authorList>
    </citation>
    <scope>NUCLEOTIDE SEQUENCE [LARGE SCALE GENOMIC DNA]</scope>
    <source>
        <strain evidence="16 17">ICMP2802</strain>
    </source>
</reference>
<evidence type="ECO:0000259" key="15">
    <source>
        <dbReference type="PROSITE" id="PS51987"/>
    </source>
</evidence>
<evidence type="ECO:0000256" key="7">
    <source>
        <dbReference type="PIRSR" id="PIRSR604809-2"/>
    </source>
</evidence>
<dbReference type="PROSITE" id="PS51987">
    <property type="entry name" value="GS_CATALYTIC"/>
    <property type="match status" value="1"/>
</dbReference>
<dbReference type="GO" id="GO:0004356">
    <property type="term" value="F:glutamine synthetase activity"/>
    <property type="evidence" value="ECO:0007669"/>
    <property type="project" value="UniProtKB-EC"/>
</dbReference>
<evidence type="ECO:0000256" key="6">
    <source>
        <dbReference type="PIRSR" id="PIRSR604809-1"/>
    </source>
</evidence>
<dbReference type="Pfam" id="PF00120">
    <property type="entry name" value="Gln-synt_C"/>
    <property type="match status" value="1"/>
</dbReference>
<evidence type="ECO:0000313" key="17">
    <source>
        <dbReference type="Proteomes" id="UP000050297"/>
    </source>
</evidence>
<feature type="binding site" evidence="7">
    <location>
        <position position="240"/>
    </location>
    <ligand>
        <name>ATP</name>
        <dbReference type="ChEBI" id="CHEBI:30616"/>
    </ligand>
</feature>
<feature type="binding site" evidence="8">
    <location>
        <position position="390"/>
    </location>
    <ligand>
        <name>Mg(2+)</name>
        <dbReference type="ChEBI" id="CHEBI:18420"/>
        <label>1</label>
    </ligand>
</feature>
<dbReference type="InterPro" id="IPR014746">
    <property type="entry name" value="Gln_synth/guanido_kin_cat_dom"/>
</dbReference>
<keyword evidence="13" id="KW-0436">Ligase</keyword>
<dbReference type="InterPro" id="IPR027302">
    <property type="entry name" value="Gln_synth_N_conserv_site"/>
</dbReference>
<dbReference type="GO" id="GO:0005524">
    <property type="term" value="F:ATP binding"/>
    <property type="evidence" value="ECO:0007669"/>
    <property type="project" value="UniProtKB-KW"/>
</dbReference>